<gene>
    <name evidence="2" type="ORF">OE88DRAFT_1669531</name>
</gene>
<organism evidence="2 3">
    <name type="scientific">Heliocybe sulcata</name>
    <dbReference type="NCBI Taxonomy" id="5364"/>
    <lineage>
        <taxon>Eukaryota</taxon>
        <taxon>Fungi</taxon>
        <taxon>Dikarya</taxon>
        <taxon>Basidiomycota</taxon>
        <taxon>Agaricomycotina</taxon>
        <taxon>Agaricomycetes</taxon>
        <taxon>Gloeophyllales</taxon>
        <taxon>Gloeophyllaceae</taxon>
        <taxon>Heliocybe</taxon>
    </lineage>
</organism>
<dbReference type="AlphaFoldDB" id="A0A5C3MKK1"/>
<dbReference type="OrthoDB" id="2104739at2759"/>
<keyword evidence="3" id="KW-1185">Reference proteome</keyword>
<evidence type="ECO:0000259" key="1">
    <source>
        <dbReference type="Pfam" id="PF13391"/>
    </source>
</evidence>
<accession>A0A5C3MKK1</accession>
<protein>
    <recommendedName>
        <fullName evidence="1">HNH nuclease domain-containing protein</fullName>
    </recommendedName>
</protein>
<dbReference type="Proteomes" id="UP000305948">
    <property type="component" value="Unassembled WGS sequence"/>
</dbReference>
<proteinExistence type="predicted"/>
<reference evidence="2 3" key="1">
    <citation type="journal article" date="2019" name="Nat. Ecol. Evol.">
        <title>Megaphylogeny resolves global patterns of mushroom evolution.</title>
        <authorList>
            <person name="Varga T."/>
            <person name="Krizsan K."/>
            <person name="Foldi C."/>
            <person name="Dima B."/>
            <person name="Sanchez-Garcia M."/>
            <person name="Sanchez-Ramirez S."/>
            <person name="Szollosi G.J."/>
            <person name="Szarkandi J.G."/>
            <person name="Papp V."/>
            <person name="Albert L."/>
            <person name="Andreopoulos W."/>
            <person name="Angelini C."/>
            <person name="Antonin V."/>
            <person name="Barry K.W."/>
            <person name="Bougher N.L."/>
            <person name="Buchanan P."/>
            <person name="Buyck B."/>
            <person name="Bense V."/>
            <person name="Catcheside P."/>
            <person name="Chovatia M."/>
            <person name="Cooper J."/>
            <person name="Damon W."/>
            <person name="Desjardin D."/>
            <person name="Finy P."/>
            <person name="Geml J."/>
            <person name="Haridas S."/>
            <person name="Hughes K."/>
            <person name="Justo A."/>
            <person name="Karasinski D."/>
            <person name="Kautmanova I."/>
            <person name="Kiss B."/>
            <person name="Kocsube S."/>
            <person name="Kotiranta H."/>
            <person name="LaButti K.M."/>
            <person name="Lechner B.E."/>
            <person name="Liimatainen K."/>
            <person name="Lipzen A."/>
            <person name="Lukacs Z."/>
            <person name="Mihaltcheva S."/>
            <person name="Morgado L.N."/>
            <person name="Niskanen T."/>
            <person name="Noordeloos M.E."/>
            <person name="Ohm R.A."/>
            <person name="Ortiz-Santana B."/>
            <person name="Ovrebo C."/>
            <person name="Racz N."/>
            <person name="Riley R."/>
            <person name="Savchenko A."/>
            <person name="Shiryaev A."/>
            <person name="Soop K."/>
            <person name="Spirin V."/>
            <person name="Szebenyi C."/>
            <person name="Tomsovsky M."/>
            <person name="Tulloss R.E."/>
            <person name="Uehling J."/>
            <person name="Grigoriev I.V."/>
            <person name="Vagvolgyi C."/>
            <person name="Papp T."/>
            <person name="Martin F.M."/>
            <person name="Miettinen O."/>
            <person name="Hibbett D.S."/>
            <person name="Nagy L.G."/>
        </authorList>
    </citation>
    <scope>NUCLEOTIDE SEQUENCE [LARGE SCALE GENOMIC DNA]</scope>
    <source>
        <strain evidence="2 3">OMC1185</strain>
    </source>
</reference>
<sequence>MLLETGSLPLRDDFVHDSETIAAAYHQCRDDEKEMMQDLERTPGDSSLAIDLMNIRLIGHLLDLLCHYQKDQAAAHIAKTIMSRDGTRQKRIEAGAFYNKYLIKTFYSNRGRTPAPSSHPSRPSFDFRAPVIKDELEANINEYTYPQNHQMAKKAALVRDNYRCVATKKIHIYCNVARPPNSLTTLTQCTHIFPESTNTDLHDPKKSEYVASVWALFEAFGHDSVMDALKGKNIHSLDNTLTLDCSVHSAFDRLQLWFEATEVPNHYNVVTSNDLNLGLGLPDSVTFETTDERLALPNPAFLHLHALCCKVARMSGAAEYYDQLDNDYEYDRTGPVPADILTARLHDISSSTLSHLIESVS</sequence>
<dbReference type="Pfam" id="PF13391">
    <property type="entry name" value="HNH_2"/>
    <property type="match status" value="1"/>
</dbReference>
<dbReference type="STRING" id="5364.A0A5C3MKK1"/>
<name>A0A5C3MKK1_9AGAM</name>
<dbReference type="EMBL" id="ML213551">
    <property type="protein sequence ID" value="TFK45233.1"/>
    <property type="molecule type" value="Genomic_DNA"/>
</dbReference>
<evidence type="ECO:0000313" key="3">
    <source>
        <dbReference type="Proteomes" id="UP000305948"/>
    </source>
</evidence>
<dbReference type="InterPro" id="IPR003615">
    <property type="entry name" value="HNH_nuc"/>
</dbReference>
<evidence type="ECO:0000313" key="2">
    <source>
        <dbReference type="EMBL" id="TFK45233.1"/>
    </source>
</evidence>
<feature type="domain" description="HNH nuclease" evidence="1">
    <location>
        <begin position="164"/>
        <end position="258"/>
    </location>
</feature>